<dbReference type="Proteomes" id="UP000683360">
    <property type="component" value="Unassembled WGS sequence"/>
</dbReference>
<dbReference type="AlphaFoldDB" id="A0A8S3RPU1"/>
<comment type="caution">
    <text evidence="2">The sequence shown here is derived from an EMBL/GenBank/DDBJ whole genome shotgun (WGS) entry which is preliminary data.</text>
</comment>
<dbReference type="EMBL" id="CAJPWZ010001229">
    <property type="protein sequence ID" value="CAG2210292.1"/>
    <property type="molecule type" value="Genomic_DNA"/>
</dbReference>
<keyword evidence="3" id="KW-1185">Reference proteome</keyword>
<accession>A0A8S3RPU1</accession>
<keyword evidence="1" id="KW-0378">Hydrolase</keyword>
<dbReference type="PANTHER" id="PTHR11046">
    <property type="entry name" value="OLIGORIBONUCLEASE, MITOCHONDRIAL"/>
    <property type="match status" value="1"/>
</dbReference>
<name>A0A8S3RPU1_MYTED</name>
<gene>
    <name evidence="2" type="ORF">MEDL_24372</name>
</gene>
<sequence>MNLSSFNVSSKNVGPVIKEVLKLADKSPNVIPSRKTIDNIIVEKIAVGQTQLGANLATQKNTCLYGDETRKFGKTYQTFLVSDENKKVYFLGLRDMIDKAASTTLDVFINILDDISDVCEQYRQTNVTSPGHSIMCNICDFMSDRAQTNIAFTVLLEQYRLEIMPDFLQNWVELSDAEQSLAAKVNNFFCGLHLLVNFAESLSPILLLFEKMQETKSSLQDISDDDESTQIQFFSSDSKSFSFLRFCGKCFGRGVDEKSGCYSAFRTYCEQKHEKVMFVDFRGNRFNIIFLMGQIAFYHHHRIKDFFENVHGTNNKLHKLALQLVNKPYVIACYTFIEKDDVFEKLNKAEDGIDEKACAFAQMAFKGLHSVLEKAMKEQLPGGRYFEPTEELREQSKSVIPHNKIPECVFVC</sequence>
<evidence type="ECO:0000313" key="3">
    <source>
        <dbReference type="Proteomes" id="UP000683360"/>
    </source>
</evidence>
<proteinExistence type="predicted"/>
<protein>
    <submittedName>
        <fullName evidence="2">Uncharacterized protein</fullName>
    </submittedName>
</protein>
<dbReference type="OrthoDB" id="6159600at2759"/>
<organism evidence="2 3">
    <name type="scientific">Mytilus edulis</name>
    <name type="common">Blue mussel</name>
    <dbReference type="NCBI Taxonomy" id="6550"/>
    <lineage>
        <taxon>Eukaryota</taxon>
        <taxon>Metazoa</taxon>
        <taxon>Spiralia</taxon>
        <taxon>Lophotrochozoa</taxon>
        <taxon>Mollusca</taxon>
        <taxon>Bivalvia</taxon>
        <taxon>Autobranchia</taxon>
        <taxon>Pteriomorphia</taxon>
        <taxon>Mytilida</taxon>
        <taxon>Mytiloidea</taxon>
        <taxon>Mytilidae</taxon>
        <taxon>Mytilinae</taxon>
        <taxon>Mytilus</taxon>
    </lineage>
</organism>
<dbReference type="PANTHER" id="PTHR11046:SF25">
    <property type="match status" value="1"/>
</dbReference>
<dbReference type="InterPro" id="IPR022894">
    <property type="entry name" value="Oligoribonuclease"/>
</dbReference>
<reference evidence="2" key="1">
    <citation type="submission" date="2021-03" db="EMBL/GenBank/DDBJ databases">
        <authorList>
            <person name="Bekaert M."/>
        </authorList>
    </citation>
    <scope>NUCLEOTIDE SEQUENCE</scope>
</reference>
<evidence type="ECO:0000313" key="2">
    <source>
        <dbReference type="EMBL" id="CAG2210292.1"/>
    </source>
</evidence>
<evidence type="ECO:0000256" key="1">
    <source>
        <dbReference type="ARBA" id="ARBA00022722"/>
    </source>
</evidence>
<dbReference type="GO" id="GO:0000175">
    <property type="term" value="F:3'-5'-RNA exonuclease activity"/>
    <property type="evidence" value="ECO:0007669"/>
    <property type="project" value="InterPro"/>
</dbReference>
<keyword evidence="1" id="KW-0540">Nuclease</keyword>